<proteinExistence type="predicted"/>
<dbReference type="Proteomes" id="UP000189229">
    <property type="component" value="Unassembled WGS sequence"/>
</dbReference>
<dbReference type="EMBL" id="MVBM01000002">
    <property type="protein sequence ID" value="OOK79164.1"/>
    <property type="molecule type" value="Genomic_DNA"/>
</dbReference>
<comment type="caution">
    <text evidence="1">The sequence shown here is derived from an EMBL/GenBank/DDBJ whole genome shotgun (WGS) entry which is preliminary data.</text>
</comment>
<reference evidence="3 4" key="1">
    <citation type="submission" date="2017-02" db="EMBL/GenBank/DDBJ databases">
        <title>Complete genome sequences of Mycobacterium kansasii strains isolated from rhesus macaques.</title>
        <authorList>
            <person name="Panda A."/>
            <person name="Nagaraj S."/>
            <person name="Zhao X."/>
            <person name="Tettelin H."/>
            <person name="Detolla L.J."/>
        </authorList>
    </citation>
    <scope>NUCLEOTIDE SEQUENCE [LARGE SCALE GENOMIC DNA]</scope>
    <source>
        <strain evidence="2 3">11-3469</strain>
        <strain evidence="1 4">11-3813</strain>
    </source>
</reference>
<name>A0A1V3XIY3_MYCKA</name>
<dbReference type="AlphaFoldDB" id="A0A1V3XIY3"/>
<evidence type="ECO:0000313" key="2">
    <source>
        <dbReference type="EMBL" id="OOK79990.1"/>
    </source>
</evidence>
<evidence type="ECO:0000313" key="4">
    <source>
        <dbReference type="Proteomes" id="UP000189229"/>
    </source>
</evidence>
<organism evidence="1 4">
    <name type="scientific">Mycobacterium kansasii</name>
    <dbReference type="NCBI Taxonomy" id="1768"/>
    <lineage>
        <taxon>Bacteria</taxon>
        <taxon>Bacillati</taxon>
        <taxon>Actinomycetota</taxon>
        <taxon>Actinomycetes</taxon>
        <taxon>Mycobacteriales</taxon>
        <taxon>Mycobacteriaceae</taxon>
        <taxon>Mycobacterium</taxon>
    </lineage>
</organism>
<accession>A0A1V3XIY3</accession>
<gene>
    <name evidence="2" type="ORF">BZL29_2234</name>
    <name evidence="1" type="ORF">BZL30_2241</name>
</gene>
<sequence>MMRLPDVRATQMTIELPAATRDFRRYRRPGSGMRKHLPLRRFVHRRAAGALYRLHRPHFLESRFGHGLRVLR</sequence>
<dbReference type="EMBL" id="MVBN01000002">
    <property type="protein sequence ID" value="OOK79990.1"/>
    <property type="molecule type" value="Genomic_DNA"/>
</dbReference>
<protein>
    <submittedName>
        <fullName evidence="1">Uncharacterized protein</fullName>
    </submittedName>
</protein>
<evidence type="ECO:0000313" key="1">
    <source>
        <dbReference type="EMBL" id="OOK79164.1"/>
    </source>
</evidence>
<dbReference type="Proteomes" id="UP000188532">
    <property type="component" value="Unassembled WGS sequence"/>
</dbReference>
<evidence type="ECO:0000313" key="3">
    <source>
        <dbReference type="Proteomes" id="UP000188532"/>
    </source>
</evidence>